<dbReference type="Proteomes" id="UP001497525">
    <property type="component" value="Unassembled WGS sequence"/>
</dbReference>
<proteinExistence type="predicted"/>
<feature type="signal peptide" evidence="1">
    <location>
        <begin position="1"/>
        <end position="24"/>
    </location>
</feature>
<dbReference type="AlphaFoldDB" id="A0AAV2TB06"/>
<evidence type="ECO:0000313" key="2">
    <source>
        <dbReference type="EMBL" id="CAL5132622.1"/>
    </source>
</evidence>
<reference evidence="2" key="1">
    <citation type="submission" date="2024-06" db="EMBL/GenBank/DDBJ databases">
        <authorList>
            <person name="Liu X."/>
            <person name="Lenzi L."/>
            <person name="Haldenby T S."/>
            <person name="Uol C."/>
        </authorList>
    </citation>
    <scope>NUCLEOTIDE SEQUENCE</scope>
</reference>
<organism evidence="2 3">
    <name type="scientific">Calicophoron daubneyi</name>
    <name type="common">Rumen fluke</name>
    <name type="synonym">Paramphistomum daubneyi</name>
    <dbReference type="NCBI Taxonomy" id="300641"/>
    <lineage>
        <taxon>Eukaryota</taxon>
        <taxon>Metazoa</taxon>
        <taxon>Spiralia</taxon>
        <taxon>Lophotrochozoa</taxon>
        <taxon>Platyhelminthes</taxon>
        <taxon>Trematoda</taxon>
        <taxon>Digenea</taxon>
        <taxon>Plagiorchiida</taxon>
        <taxon>Pronocephalata</taxon>
        <taxon>Paramphistomoidea</taxon>
        <taxon>Paramphistomidae</taxon>
        <taxon>Calicophoron</taxon>
    </lineage>
</organism>
<evidence type="ECO:0000313" key="3">
    <source>
        <dbReference type="Proteomes" id="UP001497525"/>
    </source>
</evidence>
<feature type="chain" id="PRO_5044022174" evidence="1">
    <location>
        <begin position="25"/>
        <end position="256"/>
    </location>
</feature>
<dbReference type="EMBL" id="CAXLJL010000134">
    <property type="protein sequence ID" value="CAL5132622.1"/>
    <property type="molecule type" value="Genomic_DNA"/>
</dbReference>
<evidence type="ECO:0000256" key="1">
    <source>
        <dbReference type="SAM" id="SignalP"/>
    </source>
</evidence>
<accession>A0AAV2TB06</accession>
<name>A0AAV2TB06_CALDB</name>
<gene>
    <name evidence="2" type="ORF">CDAUBV1_LOCUS5473</name>
</gene>
<comment type="caution">
    <text evidence="2">The sequence shown here is derived from an EMBL/GenBank/DDBJ whole genome shotgun (WGS) entry which is preliminary data.</text>
</comment>
<protein>
    <submittedName>
        <fullName evidence="2">Uncharacterized protein</fullName>
    </submittedName>
</protein>
<sequence>MNRFGNDILVFFVAFLSSLTAADATDYIIPDACRTEQEFTLNGSTMSGSTFIYNNTLELSVRFQFFFREFNSQNATVNFNDDTGTRVYNKSFNEKVEKKSINFSLSENWSAGDSGLVTYYSADRRPEDCNNRTATNLLVRGVYEISQTTGEKYSIRAREFCGVNVTLHDIYPVGFDPCNVTLKFSDGKTFNESSINETATSVKSPIYFDIYSDCDFAVVILLYQEDCRSTTASGIKVVANALPVTFALVLSMVQWL</sequence>
<keyword evidence="1" id="KW-0732">Signal</keyword>